<keyword evidence="1" id="KW-0436">Ligase</keyword>
<proteinExistence type="predicted"/>
<feature type="domain" description="Phosphoribosylglycinamide synthetase N-terminal" evidence="5">
    <location>
        <begin position="2"/>
        <end position="50"/>
    </location>
</feature>
<accession>A0AAV8YFK1</accession>
<evidence type="ECO:0000256" key="2">
    <source>
        <dbReference type="ARBA" id="ARBA00022741"/>
    </source>
</evidence>
<keyword evidence="2" id="KW-0547">Nucleotide-binding</keyword>
<reference evidence="6" key="1">
    <citation type="journal article" date="2023" name="Insect Mol. Biol.">
        <title>Genome sequencing provides insights into the evolution of gene families encoding plant cell wall-degrading enzymes in longhorned beetles.</title>
        <authorList>
            <person name="Shin N.R."/>
            <person name="Okamura Y."/>
            <person name="Kirsch R."/>
            <person name="Pauchet Y."/>
        </authorList>
    </citation>
    <scope>NUCLEOTIDE SEQUENCE</scope>
    <source>
        <strain evidence="6">RBIC_L_NR</strain>
    </source>
</reference>
<dbReference type="SUPFAM" id="SSF52440">
    <property type="entry name" value="PreATP-grasp domain"/>
    <property type="match status" value="1"/>
</dbReference>
<dbReference type="PANTHER" id="PTHR43472">
    <property type="entry name" value="PHOSPHORIBOSYLAMINE--GLYCINE LIGASE"/>
    <property type="match status" value="1"/>
</dbReference>
<feature type="domain" description="Phosphoribosylglycinamide synthetase ATP-grasp (A)" evidence="4">
    <location>
        <begin position="52"/>
        <end position="84"/>
    </location>
</feature>
<evidence type="ECO:0000256" key="3">
    <source>
        <dbReference type="ARBA" id="ARBA00022840"/>
    </source>
</evidence>
<dbReference type="GO" id="GO:0005524">
    <property type="term" value="F:ATP binding"/>
    <property type="evidence" value="ECO:0007669"/>
    <property type="project" value="UniProtKB-KW"/>
</dbReference>
<evidence type="ECO:0000259" key="4">
    <source>
        <dbReference type="Pfam" id="PF01071"/>
    </source>
</evidence>
<evidence type="ECO:0000313" key="7">
    <source>
        <dbReference type="Proteomes" id="UP001162156"/>
    </source>
</evidence>
<dbReference type="GO" id="GO:0009113">
    <property type="term" value="P:purine nucleobase biosynthetic process"/>
    <property type="evidence" value="ECO:0007669"/>
    <property type="project" value="InterPro"/>
</dbReference>
<dbReference type="InterPro" id="IPR020562">
    <property type="entry name" value="PRibGlycinamide_synth_N"/>
</dbReference>
<evidence type="ECO:0008006" key="8">
    <source>
        <dbReference type="Google" id="ProtNLM"/>
    </source>
</evidence>
<dbReference type="EMBL" id="JANEYF010002236">
    <property type="protein sequence ID" value="KAJ8949335.1"/>
    <property type="molecule type" value="Genomic_DNA"/>
</dbReference>
<evidence type="ECO:0000259" key="5">
    <source>
        <dbReference type="Pfam" id="PF02844"/>
    </source>
</evidence>
<evidence type="ECO:0000313" key="6">
    <source>
        <dbReference type="EMBL" id="KAJ8949335.1"/>
    </source>
</evidence>
<dbReference type="InterPro" id="IPR016185">
    <property type="entry name" value="PreATP-grasp_dom_sf"/>
</dbReference>
<comment type="caution">
    <text evidence="6">The sequence shown here is derived from an EMBL/GenBank/DDBJ whole genome shotgun (WGS) entry which is preliminary data.</text>
</comment>
<keyword evidence="7" id="KW-1185">Reference proteome</keyword>
<dbReference type="Pfam" id="PF02844">
    <property type="entry name" value="GARS_N"/>
    <property type="match status" value="1"/>
</dbReference>
<sequence>MAEIVAFCKDSDVSLVVVGPEDPLASGIADVLLAEGISTFGPGKNAAQIESNKDWAKAFMDRHQIPTAKWRSFKNSKEAKDFINK</sequence>
<dbReference type="InterPro" id="IPR000115">
    <property type="entry name" value="PRibGlycinamide_synth"/>
</dbReference>
<dbReference type="SUPFAM" id="SSF56059">
    <property type="entry name" value="Glutathione synthetase ATP-binding domain-like"/>
    <property type="match status" value="1"/>
</dbReference>
<dbReference type="InterPro" id="IPR020561">
    <property type="entry name" value="PRibGlycinamid_synth_ATP-grasp"/>
</dbReference>
<dbReference type="Gene3D" id="3.40.50.20">
    <property type="match status" value="1"/>
</dbReference>
<dbReference type="AlphaFoldDB" id="A0AAV8YFK1"/>
<name>A0AAV8YFK1_9CUCU</name>
<organism evidence="6 7">
    <name type="scientific">Rhamnusium bicolor</name>
    <dbReference type="NCBI Taxonomy" id="1586634"/>
    <lineage>
        <taxon>Eukaryota</taxon>
        <taxon>Metazoa</taxon>
        <taxon>Ecdysozoa</taxon>
        <taxon>Arthropoda</taxon>
        <taxon>Hexapoda</taxon>
        <taxon>Insecta</taxon>
        <taxon>Pterygota</taxon>
        <taxon>Neoptera</taxon>
        <taxon>Endopterygota</taxon>
        <taxon>Coleoptera</taxon>
        <taxon>Polyphaga</taxon>
        <taxon>Cucujiformia</taxon>
        <taxon>Chrysomeloidea</taxon>
        <taxon>Cerambycidae</taxon>
        <taxon>Lepturinae</taxon>
        <taxon>Rhagiini</taxon>
        <taxon>Rhamnusium</taxon>
    </lineage>
</organism>
<dbReference type="GO" id="GO:0004637">
    <property type="term" value="F:phosphoribosylamine-glycine ligase activity"/>
    <property type="evidence" value="ECO:0007669"/>
    <property type="project" value="InterPro"/>
</dbReference>
<keyword evidence="3" id="KW-0067">ATP-binding</keyword>
<protein>
    <recommendedName>
        <fullName evidence="8">Phosphoribosylamine--glycine ligase</fullName>
    </recommendedName>
</protein>
<dbReference type="PANTHER" id="PTHR43472:SF1">
    <property type="entry name" value="PHOSPHORIBOSYLAMINE--GLYCINE LIGASE, CHLOROPLASTIC"/>
    <property type="match status" value="1"/>
</dbReference>
<evidence type="ECO:0000256" key="1">
    <source>
        <dbReference type="ARBA" id="ARBA00022598"/>
    </source>
</evidence>
<dbReference type="Proteomes" id="UP001162156">
    <property type="component" value="Unassembled WGS sequence"/>
</dbReference>
<gene>
    <name evidence="6" type="ORF">NQ314_008255</name>
</gene>
<dbReference type="Pfam" id="PF01071">
    <property type="entry name" value="GARS_A"/>
    <property type="match status" value="1"/>
</dbReference>